<dbReference type="Proteomes" id="UP000319557">
    <property type="component" value="Chromosome"/>
</dbReference>
<keyword evidence="2" id="KW-1185">Reference proteome</keyword>
<name>A0A517LTX8_9BACT</name>
<protein>
    <submittedName>
        <fullName evidence="1">Uncharacterized protein</fullName>
    </submittedName>
</protein>
<organism evidence="1 2">
    <name type="scientific">Rosistilla ulvae</name>
    <dbReference type="NCBI Taxonomy" id="1930277"/>
    <lineage>
        <taxon>Bacteria</taxon>
        <taxon>Pseudomonadati</taxon>
        <taxon>Planctomycetota</taxon>
        <taxon>Planctomycetia</taxon>
        <taxon>Pirellulales</taxon>
        <taxon>Pirellulaceae</taxon>
        <taxon>Rosistilla</taxon>
    </lineage>
</organism>
<evidence type="ECO:0000313" key="2">
    <source>
        <dbReference type="Proteomes" id="UP000319557"/>
    </source>
</evidence>
<proteinExistence type="predicted"/>
<accession>A0A517LTX8</accession>
<gene>
    <name evidence="1" type="ORF">EC9_02330</name>
</gene>
<dbReference type="AlphaFoldDB" id="A0A517LTX8"/>
<evidence type="ECO:0000313" key="1">
    <source>
        <dbReference type="EMBL" id="QDS86075.1"/>
    </source>
</evidence>
<reference evidence="1 2" key="1">
    <citation type="submission" date="2019-02" db="EMBL/GenBank/DDBJ databases">
        <title>Deep-cultivation of Planctomycetes and their phenomic and genomic characterization uncovers novel biology.</title>
        <authorList>
            <person name="Wiegand S."/>
            <person name="Jogler M."/>
            <person name="Boedeker C."/>
            <person name="Pinto D."/>
            <person name="Vollmers J."/>
            <person name="Rivas-Marin E."/>
            <person name="Kohn T."/>
            <person name="Peeters S.H."/>
            <person name="Heuer A."/>
            <person name="Rast P."/>
            <person name="Oberbeckmann S."/>
            <person name="Bunk B."/>
            <person name="Jeske O."/>
            <person name="Meyerdierks A."/>
            <person name="Storesund J.E."/>
            <person name="Kallscheuer N."/>
            <person name="Luecker S."/>
            <person name="Lage O.M."/>
            <person name="Pohl T."/>
            <person name="Merkel B.J."/>
            <person name="Hornburger P."/>
            <person name="Mueller R.-W."/>
            <person name="Bruemmer F."/>
            <person name="Labrenz M."/>
            <person name="Spormann A.M."/>
            <person name="Op den Camp H."/>
            <person name="Overmann J."/>
            <person name="Amann R."/>
            <person name="Jetten M.S.M."/>
            <person name="Mascher T."/>
            <person name="Medema M.H."/>
            <person name="Devos D.P."/>
            <person name="Kaster A.-K."/>
            <person name="Ovreas L."/>
            <person name="Rohde M."/>
            <person name="Galperin M.Y."/>
            <person name="Jogler C."/>
        </authorList>
    </citation>
    <scope>NUCLEOTIDE SEQUENCE [LARGE SCALE GENOMIC DNA]</scope>
    <source>
        <strain evidence="1 2">EC9</strain>
    </source>
</reference>
<dbReference type="EMBL" id="CP036261">
    <property type="protein sequence ID" value="QDS86075.1"/>
    <property type="molecule type" value="Genomic_DNA"/>
</dbReference>
<sequence length="397" mass="44503">MSPLDANGISEIEIETMELHRCLFNLLSFNGNWTREPKATAEALQELHGYYVGLKLRETNRDYFATGSPVCIDGRTESSLHRWLVAAAGRLLQRCCGLVGGDFFILSSREAGEYLSRIAEFGDGVELDSAISGSLSQRDLLDMEGLLAFEYEHACRIWPTPPDALGPWAKLAKAFRDQARRDDDSFIAIRFSEGDRIDRKVTSNGWLVTYPHDNEDNETRVKLIGLSRAAAKLMGRTVIEDTPDEWAGVWFDYVVCRAESGWTTRHEVYSVGGRGSTFDSTNGTETGMISRPFYWSAVACDELQFDAPVSGHNELDSRPQESVPDYVTLKQAAPLVGRSKGTLENWKRDDPEFPPPDVIGGDGRANEWRWSNLRPYLQTRTKRELPEVHPATQGVGF</sequence>
<dbReference type="KEGG" id="ruv:EC9_02330"/>